<dbReference type="Gene3D" id="3.60.40.10">
    <property type="entry name" value="PPM-type phosphatase domain"/>
    <property type="match status" value="1"/>
</dbReference>
<dbReference type="InterPro" id="IPR036457">
    <property type="entry name" value="PPM-type-like_dom_sf"/>
</dbReference>
<protein>
    <recommendedName>
        <fullName evidence="1">PPM-type phosphatase domain-containing protein</fullName>
    </recommendedName>
</protein>
<dbReference type="GO" id="GO:0004722">
    <property type="term" value="F:protein serine/threonine phosphatase activity"/>
    <property type="evidence" value="ECO:0007669"/>
    <property type="project" value="InterPro"/>
</dbReference>
<evidence type="ECO:0000259" key="1">
    <source>
        <dbReference type="PROSITE" id="PS51746"/>
    </source>
</evidence>
<dbReference type="PANTHER" id="PTHR13832:SF827">
    <property type="entry name" value="PROTEIN PHOSPHATASE 1L"/>
    <property type="match status" value="1"/>
</dbReference>
<dbReference type="PANTHER" id="PTHR13832">
    <property type="entry name" value="PROTEIN PHOSPHATASE 2C"/>
    <property type="match status" value="1"/>
</dbReference>
<evidence type="ECO:0000313" key="2">
    <source>
        <dbReference type="EMBL" id="SVA06572.1"/>
    </source>
</evidence>
<dbReference type="EMBL" id="UINC01003467">
    <property type="protein sequence ID" value="SVA06572.1"/>
    <property type="molecule type" value="Genomic_DNA"/>
</dbReference>
<dbReference type="Pfam" id="PF13672">
    <property type="entry name" value="PP2C_2"/>
    <property type="match status" value="1"/>
</dbReference>
<gene>
    <name evidence="2" type="ORF">METZ01_LOCUS59426</name>
</gene>
<reference evidence="2" key="1">
    <citation type="submission" date="2018-05" db="EMBL/GenBank/DDBJ databases">
        <authorList>
            <person name="Lanie J.A."/>
            <person name="Ng W.-L."/>
            <person name="Kazmierczak K.M."/>
            <person name="Andrzejewski T.M."/>
            <person name="Davidsen T.M."/>
            <person name="Wayne K.J."/>
            <person name="Tettelin H."/>
            <person name="Glass J.I."/>
            <person name="Rusch D."/>
            <person name="Podicherti R."/>
            <person name="Tsui H.-C.T."/>
            <person name="Winkler M.E."/>
        </authorList>
    </citation>
    <scope>NUCLEOTIDE SEQUENCE</scope>
</reference>
<dbReference type="InterPro" id="IPR001932">
    <property type="entry name" value="PPM-type_phosphatase-like_dom"/>
</dbReference>
<feature type="domain" description="PPM-type phosphatase" evidence="1">
    <location>
        <begin position="2"/>
        <end position="252"/>
    </location>
</feature>
<proteinExistence type="predicted"/>
<dbReference type="SMART" id="SM00332">
    <property type="entry name" value="PP2Cc"/>
    <property type="match status" value="1"/>
</dbReference>
<accession>A0A381SRE2</accession>
<dbReference type="PROSITE" id="PS51746">
    <property type="entry name" value="PPM_2"/>
    <property type="match status" value="1"/>
</dbReference>
<dbReference type="InterPro" id="IPR015655">
    <property type="entry name" value="PP2C"/>
</dbReference>
<dbReference type="AlphaFoldDB" id="A0A381SRE2"/>
<dbReference type="CDD" id="cd00143">
    <property type="entry name" value="PP2Cc"/>
    <property type="match status" value="1"/>
</dbReference>
<sequence>MRVSFASATDTGLRRSVNEDDLSVREDLGLFVVADGMGGHVAGEVASKAAIEGIVAFVEATVSMSPDQTWPFPFDPALSANGNRLAAGFRMGNRRLSTMTASSPELRTMATTAVAVLIDGGTLTLAHVGDSRIYRLRRGTLERLTCDHSWVEERVRAGLLSEDQARNHRDRHIVTRAIDGRENLEIDIEELALEPQDRLLLCSDGATAVLTDDEIREVLSRDSSLNDLCNALVQGANDGGGPDNVTAIVLEIHAV</sequence>
<dbReference type="SMART" id="SM00331">
    <property type="entry name" value="PP2C_SIG"/>
    <property type="match status" value="1"/>
</dbReference>
<name>A0A381SRE2_9ZZZZ</name>
<organism evidence="2">
    <name type="scientific">marine metagenome</name>
    <dbReference type="NCBI Taxonomy" id="408172"/>
    <lineage>
        <taxon>unclassified sequences</taxon>
        <taxon>metagenomes</taxon>
        <taxon>ecological metagenomes</taxon>
    </lineage>
</organism>
<dbReference type="SUPFAM" id="SSF81606">
    <property type="entry name" value="PP2C-like"/>
    <property type="match status" value="1"/>
</dbReference>